<evidence type="ECO:0000313" key="1">
    <source>
        <dbReference type="EMBL" id="KAK2654481.1"/>
    </source>
</evidence>
<feature type="non-terminal residue" evidence="1">
    <location>
        <position position="108"/>
    </location>
</feature>
<gene>
    <name evidence="1" type="ORF">Ddye_014337</name>
</gene>
<dbReference type="PANTHER" id="PTHR31635">
    <property type="entry name" value="REVERSE TRANSCRIPTASE DOMAIN-CONTAINING PROTEIN-RELATED"/>
    <property type="match status" value="1"/>
</dbReference>
<accession>A0AAD9X7Q0</accession>
<proteinExistence type="predicted"/>
<dbReference type="Proteomes" id="UP001280121">
    <property type="component" value="Unassembled WGS sequence"/>
</dbReference>
<evidence type="ECO:0008006" key="3">
    <source>
        <dbReference type="Google" id="ProtNLM"/>
    </source>
</evidence>
<dbReference type="PANTHER" id="PTHR31635:SF196">
    <property type="entry name" value="REVERSE TRANSCRIPTASE DOMAIN-CONTAINING PROTEIN-RELATED"/>
    <property type="match status" value="1"/>
</dbReference>
<comment type="caution">
    <text evidence="1">The sequence shown here is derived from an EMBL/GenBank/DDBJ whole genome shotgun (WGS) entry which is preliminary data.</text>
</comment>
<evidence type="ECO:0000313" key="2">
    <source>
        <dbReference type="Proteomes" id="UP001280121"/>
    </source>
</evidence>
<keyword evidence="2" id="KW-1185">Reference proteome</keyword>
<reference evidence="1" key="1">
    <citation type="journal article" date="2023" name="Plant J.">
        <title>Genome sequences and population genomics provide insights into the demographic history, inbreeding, and mutation load of two 'living fossil' tree species of Dipteronia.</title>
        <authorList>
            <person name="Feng Y."/>
            <person name="Comes H.P."/>
            <person name="Chen J."/>
            <person name="Zhu S."/>
            <person name="Lu R."/>
            <person name="Zhang X."/>
            <person name="Li P."/>
            <person name="Qiu J."/>
            <person name="Olsen K.M."/>
            <person name="Qiu Y."/>
        </authorList>
    </citation>
    <scope>NUCLEOTIDE SEQUENCE</scope>
    <source>
        <strain evidence="1">KIB01</strain>
    </source>
</reference>
<name>A0AAD9X7Q0_9ROSI</name>
<sequence>MYLLRDFHKGGSVVKDLNRTFIVLIPKVKNVKSIKDLKPISLVNSLYKILASRLRKVLSLVIGESQMAFVKNRQIDDSFVNTYEIIHKWKNESEGGLVVKVDFEKAYD</sequence>
<dbReference type="AlphaFoldDB" id="A0AAD9X7Q0"/>
<protein>
    <recommendedName>
        <fullName evidence="3">Reverse transcriptase domain-containing protein</fullName>
    </recommendedName>
</protein>
<organism evidence="1 2">
    <name type="scientific">Dipteronia dyeriana</name>
    <dbReference type="NCBI Taxonomy" id="168575"/>
    <lineage>
        <taxon>Eukaryota</taxon>
        <taxon>Viridiplantae</taxon>
        <taxon>Streptophyta</taxon>
        <taxon>Embryophyta</taxon>
        <taxon>Tracheophyta</taxon>
        <taxon>Spermatophyta</taxon>
        <taxon>Magnoliopsida</taxon>
        <taxon>eudicotyledons</taxon>
        <taxon>Gunneridae</taxon>
        <taxon>Pentapetalae</taxon>
        <taxon>rosids</taxon>
        <taxon>malvids</taxon>
        <taxon>Sapindales</taxon>
        <taxon>Sapindaceae</taxon>
        <taxon>Hippocastanoideae</taxon>
        <taxon>Acereae</taxon>
        <taxon>Dipteronia</taxon>
    </lineage>
</organism>
<dbReference type="EMBL" id="JANJYI010000004">
    <property type="protein sequence ID" value="KAK2654481.1"/>
    <property type="molecule type" value="Genomic_DNA"/>
</dbReference>